<dbReference type="PANTHER" id="PTHR21327">
    <property type="entry name" value="GTP CYCLOHYDROLASE II-RELATED"/>
    <property type="match status" value="1"/>
</dbReference>
<dbReference type="NCBIfam" id="TIGR00506">
    <property type="entry name" value="ribB"/>
    <property type="match status" value="1"/>
</dbReference>
<dbReference type="InterPro" id="IPR000422">
    <property type="entry name" value="DHBP_synthase_RibB"/>
</dbReference>
<evidence type="ECO:0000256" key="8">
    <source>
        <dbReference type="ARBA" id="ARBA00023239"/>
    </source>
</evidence>
<evidence type="ECO:0000256" key="7">
    <source>
        <dbReference type="ARBA" id="ARBA00023211"/>
    </source>
</evidence>
<keyword evidence="7" id="KW-0464">Manganese</keyword>
<keyword evidence="4" id="KW-0686">Riboflavin biosynthesis</keyword>
<keyword evidence="5" id="KW-0479">Metal-binding</keyword>
<name>A0A382A5S0_9ZZZZ</name>
<dbReference type="InterPro" id="IPR017945">
    <property type="entry name" value="DHBP_synth_RibB-like_a/b_dom"/>
</dbReference>
<dbReference type="PANTHER" id="PTHR21327:SF34">
    <property type="entry name" value="3,4-DIHYDROXY-2-BUTANONE 4-PHOSPHATE SYNTHASE"/>
    <property type="match status" value="1"/>
</dbReference>
<accession>A0A382A5S0</accession>
<dbReference type="AlphaFoldDB" id="A0A382A5S0"/>
<evidence type="ECO:0000256" key="4">
    <source>
        <dbReference type="ARBA" id="ARBA00022619"/>
    </source>
</evidence>
<dbReference type="SUPFAM" id="SSF55821">
    <property type="entry name" value="YrdC/RibB"/>
    <property type="match status" value="1"/>
</dbReference>
<reference evidence="9" key="1">
    <citation type="submission" date="2018-05" db="EMBL/GenBank/DDBJ databases">
        <authorList>
            <person name="Lanie J.A."/>
            <person name="Ng W.-L."/>
            <person name="Kazmierczak K.M."/>
            <person name="Andrzejewski T.M."/>
            <person name="Davidsen T.M."/>
            <person name="Wayne K.J."/>
            <person name="Tettelin H."/>
            <person name="Glass J.I."/>
            <person name="Rusch D."/>
            <person name="Podicherti R."/>
            <person name="Tsui H.-C.T."/>
            <person name="Winkler M.E."/>
        </authorList>
    </citation>
    <scope>NUCLEOTIDE SEQUENCE</scope>
</reference>
<organism evidence="9">
    <name type="scientific">marine metagenome</name>
    <dbReference type="NCBI Taxonomy" id="408172"/>
    <lineage>
        <taxon>unclassified sequences</taxon>
        <taxon>metagenomes</taxon>
        <taxon>ecological metagenomes</taxon>
    </lineage>
</organism>
<dbReference type="GO" id="GO:0009231">
    <property type="term" value="P:riboflavin biosynthetic process"/>
    <property type="evidence" value="ECO:0007669"/>
    <property type="project" value="UniProtKB-UniPathway"/>
</dbReference>
<evidence type="ECO:0000256" key="5">
    <source>
        <dbReference type="ARBA" id="ARBA00022723"/>
    </source>
</evidence>
<keyword evidence="8" id="KW-0456">Lyase</keyword>
<evidence type="ECO:0000256" key="2">
    <source>
        <dbReference type="ARBA" id="ARBA00001946"/>
    </source>
</evidence>
<comment type="cofactor">
    <cofactor evidence="1">
        <name>Mn(2+)</name>
        <dbReference type="ChEBI" id="CHEBI:29035"/>
    </cofactor>
</comment>
<dbReference type="GO" id="GO:0005829">
    <property type="term" value="C:cytosol"/>
    <property type="evidence" value="ECO:0007669"/>
    <property type="project" value="TreeGrafter"/>
</dbReference>
<dbReference type="EMBL" id="UINC01023931">
    <property type="protein sequence ID" value="SVA96591.1"/>
    <property type="molecule type" value="Genomic_DNA"/>
</dbReference>
<dbReference type="Pfam" id="PF00926">
    <property type="entry name" value="DHBP_synthase"/>
    <property type="match status" value="1"/>
</dbReference>
<sequence>MAKTDKISNHFAQIEDIIEDIRLGKMVIIVDDEDRENEGDLMMAADKVKPEDINFMLQYARGLMCLTLTQNRCKSLGIALMVHKSNCDHSTNFTVSIEASQGVTTGSSVHDRARTIRAAVAVDAQPKDLKQPGHVFPLMARQGGVLTRAGHTEAGCDLTRLAGLRSAAVIVEILNKNGAMASRSELFQFAAKHQLKIATIADLILYRLANEDSHV</sequence>
<proteinExistence type="predicted"/>
<evidence type="ECO:0008006" key="10">
    <source>
        <dbReference type="Google" id="ProtNLM"/>
    </source>
</evidence>
<evidence type="ECO:0000256" key="3">
    <source>
        <dbReference type="ARBA" id="ARBA00005104"/>
    </source>
</evidence>
<gene>
    <name evidence="9" type="ORF">METZ01_LOCUS149445</name>
</gene>
<comment type="pathway">
    <text evidence="3">Cofactor biosynthesis; riboflavin biosynthesis.</text>
</comment>
<protein>
    <recommendedName>
        <fullName evidence="10">GTP cyclohydrolase II domain-containing protein</fullName>
    </recommendedName>
</protein>
<dbReference type="GO" id="GO:0046872">
    <property type="term" value="F:metal ion binding"/>
    <property type="evidence" value="ECO:0007669"/>
    <property type="project" value="UniProtKB-KW"/>
</dbReference>
<dbReference type="Gene3D" id="3.90.870.10">
    <property type="entry name" value="DHBP synthase"/>
    <property type="match status" value="1"/>
</dbReference>
<dbReference type="GO" id="GO:0008686">
    <property type="term" value="F:3,4-dihydroxy-2-butanone-4-phosphate synthase activity"/>
    <property type="evidence" value="ECO:0007669"/>
    <property type="project" value="InterPro"/>
</dbReference>
<comment type="cofactor">
    <cofactor evidence="2">
        <name>Mg(2+)</name>
        <dbReference type="ChEBI" id="CHEBI:18420"/>
    </cofactor>
</comment>
<dbReference type="UniPathway" id="UPA00275"/>
<dbReference type="GO" id="GO:0003935">
    <property type="term" value="F:GTP cyclohydrolase II activity"/>
    <property type="evidence" value="ECO:0007669"/>
    <property type="project" value="TreeGrafter"/>
</dbReference>
<dbReference type="FunFam" id="3.90.870.10:FF:000001">
    <property type="entry name" value="Riboflavin biosynthesis protein RibBA"/>
    <property type="match status" value="1"/>
</dbReference>
<keyword evidence="6" id="KW-0460">Magnesium</keyword>
<evidence type="ECO:0000313" key="9">
    <source>
        <dbReference type="EMBL" id="SVA96591.1"/>
    </source>
</evidence>
<evidence type="ECO:0000256" key="6">
    <source>
        <dbReference type="ARBA" id="ARBA00022842"/>
    </source>
</evidence>
<evidence type="ECO:0000256" key="1">
    <source>
        <dbReference type="ARBA" id="ARBA00001936"/>
    </source>
</evidence>